<dbReference type="OrthoDB" id="3235800at2759"/>
<proteinExistence type="predicted"/>
<dbReference type="AlphaFoldDB" id="A0A4Y7PWC1"/>
<dbReference type="InterPro" id="IPR046700">
    <property type="entry name" value="DUF6570"/>
</dbReference>
<sequence length="223" mass="24817">QRGVKGHIIVYPTHPENLGKVLPRSLTEVSKPICVLFVGSNRPTAEWLRTKARPLIARREKVRRALEWLKVNNPLYHDIIIDDELLSSMPAEDVAPVEITLQEPSTALDAIGDGYDFSPSEESDIAMDVDSDGEQVNIFDKVVVSDIEGRDVTAKQMAAAALKHLKNGGKYVEIGHDSQPCNEYEDENLFPMLYPTLFPYGRGGFESSTRPVPIGMKAHARHL</sequence>
<dbReference type="VEuPathDB" id="FungiDB:BD410DRAFT_689923"/>
<dbReference type="Proteomes" id="UP000294933">
    <property type="component" value="Unassembled WGS sequence"/>
</dbReference>
<name>A0A4Y7PWC1_9AGAM</name>
<dbReference type="Pfam" id="PF20209">
    <property type="entry name" value="DUF6570"/>
    <property type="match status" value="1"/>
</dbReference>
<feature type="domain" description="DUF6570" evidence="1">
    <location>
        <begin position="1"/>
        <end position="86"/>
    </location>
</feature>
<protein>
    <recommendedName>
        <fullName evidence="1">DUF6570 domain-containing protein</fullName>
    </recommendedName>
</protein>
<keyword evidence="3" id="KW-1185">Reference proteome</keyword>
<feature type="non-terminal residue" evidence="2">
    <location>
        <position position="1"/>
    </location>
</feature>
<evidence type="ECO:0000313" key="2">
    <source>
        <dbReference type="EMBL" id="TDL19361.1"/>
    </source>
</evidence>
<accession>A0A4Y7PWC1</accession>
<organism evidence="2 3">
    <name type="scientific">Rickenella mellea</name>
    <dbReference type="NCBI Taxonomy" id="50990"/>
    <lineage>
        <taxon>Eukaryota</taxon>
        <taxon>Fungi</taxon>
        <taxon>Dikarya</taxon>
        <taxon>Basidiomycota</taxon>
        <taxon>Agaricomycotina</taxon>
        <taxon>Agaricomycetes</taxon>
        <taxon>Hymenochaetales</taxon>
        <taxon>Rickenellaceae</taxon>
        <taxon>Rickenella</taxon>
    </lineage>
</organism>
<evidence type="ECO:0000313" key="3">
    <source>
        <dbReference type="Proteomes" id="UP000294933"/>
    </source>
</evidence>
<reference evidence="2 3" key="1">
    <citation type="submission" date="2018-06" db="EMBL/GenBank/DDBJ databases">
        <title>A transcriptomic atlas of mushroom development highlights an independent origin of complex multicellularity.</title>
        <authorList>
            <consortium name="DOE Joint Genome Institute"/>
            <person name="Krizsan K."/>
            <person name="Almasi E."/>
            <person name="Merenyi Z."/>
            <person name="Sahu N."/>
            <person name="Viragh M."/>
            <person name="Koszo T."/>
            <person name="Mondo S."/>
            <person name="Kiss B."/>
            <person name="Balint B."/>
            <person name="Kues U."/>
            <person name="Barry K."/>
            <person name="Hegedus J.C."/>
            <person name="Henrissat B."/>
            <person name="Johnson J."/>
            <person name="Lipzen A."/>
            <person name="Ohm R."/>
            <person name="Nagy I."/>
            <person name="Pangilinan J."/>
            <person name="Yan J."/>
            <person name="Xiong Y."/>
            <person name="Grigoriev I.V."/>
            <person name="Hibbett D.S."/>
            <person name="Nagy L.G."/>
        </authorList>
    </citation>
    <scope>NUCLEOTIDE SEQUENCE [LARGE SCALE GENOMIC DNA]</scope>
    <source>
        <strain evidence="2 3">SZMC22713</strain>
    </source>
</reference>
<evidence type="ECO:0000259" key="1">
    <source>
        <dbReference type="Pfam" id="PF20209"/>
    </source>
</evidence>
<gene>
    <name evidence="2" type="ORF">BD410DRAFT_689923</name>
</gene>
<feature type="non-terminal residue" evidence="2">
    <location>
        <position position="223"/>
    </location>
</feature>
<dbReference type="STRING" id="50990.A0A4Y7PWC1"/>
<dbReference type="EMBL" id="ML170197">
    <property type="protein sequence ID" value="TDL19361.1"/>
    <property type="molecule type" value="Genomic_DNA"/>
</dbReference>